<comment type="similarity">
    <text evidence="1">Belongs to the glycosyl hydrolase 25 family.</text>
</comment>
<evidence type="ECO:0000313" key="4">
    <source>
        <dbReference type="EMBL" id="MEJ8475224.1"/>
    </source>
</evidence>
<accession>A0ABU8TM23</accession>
<dbReference type="PANTHER" id="PTHR34135:SF2">
    <property type="entry name" value="LYSOZYME"/>
    <property type="match status" value="1"/>
</dbReference>
<protein>
    <submittedName>
        <fullName evidence="4">GH25 family lysozyme</fullName>
    </submittedName>
</protein>
<dbReference type="SUPFAM" id="SSF51445">
    <property type="entry name" value="(Trans)glycosidases"/>
    <property type="match status" value="1"/>
</dbReference>
<dbReference type="Proteomes" id="UP001385499">
    <property type="component" value="Unassembled WGS sequence"/>
</dbReference>
<gene>
    <name evidence="4" type="ORF">V6575_14110</name>
</gene>
<dbReference type="Gene3D" id="3.20.20.80">
    <property type="entry name" value="Glycosidases"/>
    <property type="match status" value="1"/>
</dbReference>
<name>A0ABU8TM23_9HYPH</name>
<sequence>MEPANPNGIDVSHYQGDINWAQVAEGGIVYAMIKASQGSSYVDPMFATNWNGAKTSGLQRGAYHYFMPTDSFIQQADLLTNCLNSVSYDANTDMLPAIDCEELDGCSPATYSYALAQLLQLLERQLGVKPMIYASPGFWSSIRNPDFTEYPLWLADYTDNQAPTIPEPWTEYALWQYSNSGSIDGIEGAVDLDRCPEATGLPKRNQTKLNWF</sequence>
<dbReference type="Pfam" id="PF01183">
    <property type="entry name" value="Glyco_hydro_25"/>
    <property type="match status" value="1"/>
</dbReference>
<dbReference type="PROSITE" id="PS51904">
    <property type="entry name" value="GLYCOSYL_HYDROL_F25_2"/>
    <property type="match status" value="1"/>
</dbReference>
<evidence type="ECO:0000256" key="1">
    <source>
        <dbReference type="ARBA" id="ARBA00010646"/>
    </source>
</evidence>
<keyword evidence="5" id="KW-1185">Reference proteome</keyword>
<evidence type="ECO:0000256" key="2">
    <source>
        <dbReference type="ARBA" id="ARBA00022801"/>
    </source>
</evidence>
<dbReference type="InterPro" id="IPR002053">
    <property type="entry name" value="Glyco_hydro_25"/>
</dbReference>
<dbReference type="RefSeq" id="WP_340275188.1">
    <property type="nucleotide sequence ID" value="NZ_JBAKIA010000009.1"/>
</dbReference>
<organism evidence="4 5">
    <name type="scientific">Roseibium algae</name>
    <dbReference type="NCBI Taxonomy" id="3123038"/>
    <lineage>
        <taxon>Bacteria</taxon>
        <taxon>Pseudomonadati</taxon>
        <taxon>Pseudomonadota</taxon>
        <taxon>Alphaproteobacteria</taxon>
        <taxon>Hyphomicrobiales</taxon>
        <taxon>Stappiaceae</taxon>
        <taxon>Roseibium</taxon>
    </lineage>
</organism>
<comment type="caution">
    <text evidence="4">The sequence shown here is derived from an EMBL/GenBank/DDBJ whole genome shotgun (WGS) entry which is preliminary data.</text>
</comment>
<keyword evidence="3" id="KW-0326">Glycosidase</keyword>
<reference evidence="4 5" key="1">
    <citation type="submission" date="2024-02" db="EMBL/GenBank/DDBJ databases">
        <title>Roseibium algae sp. nov., isolated from marine alga (Grateloupia sp.), showing potential in myo-inositol conversion.</title>
        <authorList>
            <person name="Wang Y."/>
        </authorList>
    </citation>
    <scope>NUCLEOTIDE SEQUENCE [LARGE SCALE GENOMIC DNA]</scope>
    <source>
        <strain evidence="4 5">H3510</strain>
    </source>
</reference>
<evidence type="ECO:0000256" key="3">
    <source>
        <dbReference type="ARBA" id="ARBA00023295"/>
    </source>
</evidence>
<dbReference type="SMART" id="SM00641">
    <property type="entry name" value="Glyco_25"/>
    <property type="match status" value="1"/>
</dbReference>
<evidence type="ECO:0000313" key="5">
    <source>
        <dbReference type="Proteomes" id="UP001385499"/>
    </source>
</evidence>
<dbReference type="PANTHER" id="PTHR34135">
    <property type="entry name" value="LYSOZYME"/>
    <property type="match status" value="1"/>
</dbReference>
<keyword evidence="2" id="KW-0378">Hydrolase</keyword>
<proteinExistence type="inferred from homology"/>
<dbReference type="EMBL" id="JBAKIA010000009">
    <property type="protein sequence ID" value="MEJ8475224.1"/>
    <property type="molecule type" value="Genomic_DNA"/>
</dbReference>
<dbReference type="InterPro" id="IPR017853">
    <property type="entry name" value="GH"/>
</dbReference>
<dbReference type="InterPro" id="IPR018077">
    <property type="entry name" value="Glyco_hydro_fam25_subgr"/>
</dbReference>